<gene>
    <name evidence="2" type="ORF">FLL45_09155</name>
</gene>
<evidence type="ECO:0000313" key="3">
    <source>
        <dbReference type="Proteomes" id="UP000317839"/>
    </source>
</evidence>
<reference evidence="2 3" key="1">
    <citation type="submission" date="2019-06" db="EMBL/GenBank/DDBJ databases">
        <title>Draft genome of Aliikangiella marina GYP-15.</title>
        <authorList>
            <person name="Wang G."/>
        </authorList>
    </citation>
    <scope>NUCLEOTIDE SEQUENCE [LARGE SCALE GENOMIC DNA]</scope>
    <source>
        <strain evidence="2 3">GYP-15</strain>
    </source>
</reference>
<evidence type="ECO:0000256" key="1">
    <source>
        <dbReference type="SAM" id="Phobius"/>
    </source>
</evidence>
<feature type="transmembrane region" description="Helical" evidence="1">
    <location>
        <begin position="44"/>
        <end position="69"/>
    </location>
</feature>
<sequence>MAQVIFGIAIILTLAKTSFSLPGSISEFLFFHNAQSLLFTEKGVAISVATIVFIVLMTIVMSFLLVFYWRALLRSRFSHKI</sequence>
<keyword evidence="3" id="KW-1185">Reference proteome</keyword>
<protein>
    <recommendedName>
        <fullName evidence="4">DUF2062 domain-containing protein</fullName>
    </recommendedName>
</protein>
<dbReference type="Proteomes" id="UP000317839">
    <property type="component" value="Unassembled WGS sequence"/>
</dbReference>
<dbReference type="EMBL" id="VIKR01000002">
    <property type="protein sequence ID" value="TQV75098.1"/>
    <property type="molecule type" value="Genomic_DNA"/>
</dbReference>
<evidence type="ECO:0000313" key="2">
    <source>
        <dbReference type="EMBL" id="TQV75098.1"/>
    </source>
</evidence>
<comment type="caution">
    <text evidence="2">The sequence shown here is derived from an EMBL/GenBank/DDBJ whole genome shotgun (WGS) entry which is preliminary data.</text>
</comment>
<proteinExistence type="predicted"/>
<keyword evidence="1" id="KW-1133">Transmembrane helix</keyword>
<name>A0A545TD03_9GAMM</name>
<keyword evidence="1" id="KW-0812">Transmembrane</keyword>
<evidence type="ECO:0008006" key="4">
    <source>
        <dbReference type="Google" id="ProtNLM"/>
    </source>
</evidence>
<dbReference type="AlphaFoldDB" id="A0A545TD03"/>
<dbReference type="RefSeq" id="WP_142941715.1">
    <property type="nucleotide sequence ID" value="NZ_VIKR01000002.1"/>
</dbReference>
<keyword evidence="1" id="KW-0472">Membrane</keyword>
<accession>A0A545TD03</accession>
<organism evidence="2 3">
    <name type="scientific">Aliikangiella marina</name>
    <dbReference type="NCBI Taxonomy" id="1712262"/>
    <lineage>
        <taxon>Bacteria</taxon>
        <taxon>Pseudomonadati</taxon>
        <taxon>Pseudomonadota</taxon>
        <taxon>Gammaproteobacteria</taxon>
        <taxon>Oceanospirillales</taxon>
        <taxon>Pleioneaceae</taxon>
        <taxon>Aliikangiella</taxon>
    </lineage>
</organism>